<feature type="compositionally biased region" description="Acidic residues" evidence="2">
    <location>
        <begin position="246"/>
        <end position="278"/>
    </location>
</feature>
<feature type="domain" description="WW" evidence="3">
    <location>
        <begin position="199"/>
        <end position="228"/>
    </location>
</feature>
<evidence type="ECO:0000256" key="2">
    <source>
        <dbReference type="SAM" id="MobiDB-lite"/>
    </source>
</evidence>
<feature type="compositionally biased region" description="Basic residues" evidence="2">
    <location>
        <begin position="21"/>
        <end position="31"/>
    </location>
</feature>
<dbReference type="PROSITE" id="PS50020">
    <property type="entry name" value="WW_DOMAIN_2"/>
    <property type="match status" value="2"/>
</dbReference>
<feature type="compositionally biased region" description="Basic and acidic residues" evidence="2">
    <location>
        <begin position="352"/>
        <end position="363"/>
    </location>
</feature>
<dbReference type="SUPFAM" id="SSF81698">
    <property type="entry name" value="FF domain"/>
    <property type="match status" value="4"/>
</dbReference>
<dbReference type="InterPro" id="IPR036020">
    <property type="entry name" value="WW_dom_sf"/>
</dbReference>
<proteinExistence type="predicted"/>
<protein>
    <recommendedName>
        <fullName evidence="7">Transcription elongation regulator 1</fullName>
    </recommendedName>
</protein>
<dbReference type="CDD" id="cd00201">
    <property type="entry name" value="WW"/>
    <property type="match status" value="1"/>
</dbReference>
<dbReference type="PANTHER" id="PTHR15377">
    <property type="entry name" value="TRANSCRIPTION ELONGATION REGULATOR 1"/>
    <property type="match status" value="1"/>
</dbReference>
<feature type="compositionally biased region" description="Basic and acidic residues" evidence="2">
    <location>
        <begin position="402"/>
        <end position="419"/>
    </location>
</feature>
<dbReference type="Pfam" id="PF01846">
    <property type="entry name" value="FF"/>
    <property type="match status" value="2"/>
</dbReference>
<feature type="region of interest" description="Disordered" evidence="2">
    <location>
        <begin position="123"/>
        <end position="186"/>
    </location>
</feature>
<feature type="compositionally biased region" description="Basic and acidic residues" evidence="2">
    <location>
        <begin position="8"/>
        <end position="20"/>
    </location>
</feature>
<dbReference type="InterPro" id="IPR001202">
    <property type="entry name" value="WW_dom"/>
</dbReference>
<reference evidence="5 6" key="1">
    <citation type="submission" date="2023-09" db="EMBL/GenBank/DDBJ databases">
        <title>Pangenome analysis of Batrachochytrium dendrobatidis and related Chytrids.</title>
        <authorList>
            <person name="Yacoub M.N."/>
            <person name="Stajich J.E."/>
            <person name="James T.Y."/>
        </authorList>
    </citation>
    <scope>NUCLEOTIDE SEQUENCE [LARGE SCALE GENOMIC DNA]</scope>
    <source>
        <strain evidence="5 6">JEL0888</strain>
    </source>
</reference>
<sequence>MDPLDPDFDSREEAARAEARKRGRRDRRQKHTPAQSQRAAGLPPQQHLSQLQSFAAPVMMHLGMMPVVPMAPPPLPPGWSVHLSPAGMPYYYNAVSGQSSWTPPSWPEAAGVAGIDAAVKESAKDAEAKGDAAGGPAGGASAKADESVQEPPEGAEEQNQGEAEGLGDSRAAVDSDTEVVAEDQAVPETAVAMKRLPDTPWAIVLTNRRHELYFNSQTKQATWEMPGEIVNVVGELLARAMDVDIDDDVDDDEADDDGDDGDDGEDDGEDDDEDDDDEESRKGESLNPSDTDIHDAGIDVSKNDFVAVGHRSENAGDLEGGDGSRKRSADSADLGDSPLDRTHAPALGAHQTSEEQKRPRFEPQETSQSFEALSKPKITQPDGPTACQPLSEPFTEPFAESLPERPSKPELSQAEKEMLEQLDPSPFAIWETEQERMRSDDRFNLILAAKERKKLFDKFCQTRASAVAESATAASKVAMQDYERASGSSAREAYITLLNAEANMRTRFSDFSRKFKRDPRFANFSSMREKEAMFLAHIEKLKELSAKKRQEELAQVKTNYIAMLRESHWIKPHTAWRDARPRLEGDPRYAAVQSAVDRETWFRTHVADLAIGVPSDAREASLREREEYVRLERAKQQHRMHMQLGQLQREEAVAQFKSLLLDSVRSHLVKLDQVDESLQRDARYPHQLSDLDRRQVFSEHTSMLFEKRLAEFHSLLDTVTTLSSTFDELLPFLLSDPRTVRLEQRSNADLERLFSDYMHLKRERAEAALEEVLSKNAFIDFHVRAAVQSAIVEAVEKGQREPAEDDEWRWISLDDIRQVLSGERAWTVFDEHPKERDRMLMRAVKLLVARVRGEKGGTRDLVVAEHAGAHAALRHAGK</sequence>
<dbReference type="Gene3D" id="1.10.10.440">
    <property type="entry name" value="FF domain"/>
    <property type="match status" value="4"/>
</dbReference>
<dbReference type="SMART" id="SM00441">
    <property type="entry name" value="FF"/>
    <property type="match status" value="5"/>
</dbReference>
<comment type="caution">
    <text evidence="5">The sequence shown here is derived from an EMBL/GenBank/DDBJ whole genome shotgun (WGS) entry which is preliminary data.</text>
</comment>
<evidence type="ECO:0000259" key="4">
    <source>
        <dbReference type="PROSITE" id="PS51676"/>
    </source>
</evidence>
<keyword evidence="6" id="KW-1185">Reference proteome</keyword>
<feature type="region of interest" description="Disordered" evidence="2">
    <location>
        <begin position="246"/>
        <end position="427"/>
    </location>
</feature>
<dbReference type="Proteomes" id="UP001527925">
    <property type="component" value="Unassembled WGS sequence"/>
</dbReference>
<evidence type="ECO:0000259" key="3">
    <source>
        <dbReference type="PROSITE" id="PS50020"/>
    </source>
</evidence>
<evidence type="ECO:0000256" key="1">
    <source>
        <dbReference type="ARBA" id="ARBA00022737"/>
    </source>
</evidence>
<dbReference type="SMART" id="SM00456">
    <property type="entry name" value="WW"/>
    <property type="match status" value="2"/>
</dbReference>
<organism evidence="5 6">
    <name type="scientific">Polyrhizophydium stewartii</name>
    <dbReference type="NCBI Taxonomy" id="2732419"/>
    <lineage>
        <taxon>Eukaryota</taxon>
        <taxon>Fungi</taxon>
        <taxon>Fungi incertae sedis</taxon>
        <taxon>Chytridiomycota</taxon>
        <taxon>Chytridiomycota incertae sedis</taxon>
        <taxon>Chytridiomycetes</taxon>
        <taxon>Rhizophydiales</taxon>
        <taxon>Rhizophydiales incertae sedis</taxon>
        <taxon>Polyrhizophydium</taxon>
    </lineage>
</organism>
<dbReference type="EMBL" id="JADGIZ020000002">
    <property type="protein sequence ID" value="KAL2919740.1"/>
    <property type="molecule type" value="Genomic_DNA"/>
</dbReference>
<evidence type="ECO:0000313" key="5">
    <source>
        <dbReference type="EMBL" id="KAL2919740.1"/>
    </source>
</evidence>
<name>A0ABR4NJT7_9FUNG</name>
<dbReference type="PROSITE" id="PS51676">
    <property type="entry name" value="FF"/>
    <property type="match status" value="1"/>
</dbReference>
<dbReference type="InterPro" id="IPR002713">
    <property type="entry name" value="FF_domain"/>
</dbReference>
<dbReference type="Gene3D" id="2.20.70.10">
    <property type="match status" value="2"/>
</dbReference>
<feature type="compositionally biased region" description="Low complexity" evidence="2">
    <location>
        <begin position="149"/>
        <end position="163"/>
    </location>
</feature>
<feature type="domain" description="WW" evidence="3">
    <location>
        <begin position="73"/>
        <end position="106"/>
    </location>
</feature>
<dbReference type="InterPro" id="IPR036517">
    <property type="entry name" value="FF_domain_sf"/>
</dbReference>
<dbReference type="InterPro" id="IPR045148">
    <property type="entry name" value="TCRG1-like"/>
</dbReference>
<feature type="domain" description="FF" evidence="4">
    <location>
        <begin position="549"/>
        <end position="608"/>
    </location>
</feature>
<dbReference type="SUPFAM" id="SSF51045">
    <property type="entry name" value="WW domain"/>
    <property type="match status" value="1"/>
</dbReference>
<dbReference type="Pfam" id="PF00397">
    <property type="entry name" value="WW"/>
    <property type="match status" value="1"/>
</dbReference>
<keyword evidence="1" id="KW-0677">Repeat</keyword>
<dbReference type="PANTHER" id="PTHR15377:SF3">
    <property type="entry name" value="WW DOMAIN-CONTAINING PROTEIN"/>
    <property type="match status" value="1"/>
</dbReference>
<gene>
    <name evidence="5" type="ORF">HK105_200655</name>
</gene>
<accession>A0ABR4NJT7</accession>
<evidence type="ECO:0000313" key="6">
    <source>
        <dbReference type="Proteomes" id="UP001527925"/>
    </source>
</evidence>
<feature type="region of interest" description="Disordered" evidence="2">
    <location>
        <begin position="1"/>
        <end position="47"/>
    </location>
</feature>
<evidence type="ECO:0008006" key="7">
    <source>
        <dbReference type="Google" id="ProtNLM"/>
    </source>
</evidence>
<dbReference type="PROSITE" id="PS01159">
    <property type="entry name" value="WW_DOMAIN_1"/>
    <property type="match status" value="1"/>
</dbReference>